<feature type="compositionally biased region" description="Basic and acidic residues" evidence="1">
    <location>
        <begin position="26"/>
        <end position="51"/>
    </location>
</feature>
<gene>
    <name evidence="2" type="ORF">D9611_014041</name>
</gene>
<organism evidence="2 3">
    <name type="scientific">Ephemerocybe angulata</name>
    <dbReference type="NCBI Taxonomy" id="980116"/>
    <lineage>
        <taxon>Eukaryota</taxon>
        <taxon>Fungi</taxon>
        <taxon>Dikarya</taxon>
        <taxon>Basidiomycota</taxon>
        <taxon>Agaricomycotina</taxon>
        <taxon>Agaricomycetes</taxon>
        <taxon>Agaricomycetidae</taxon>
        <taxon>Agaricales</taxon>
        <taxon>Agaricineae</taxon>
        <taxon>Psathyrellaceae</taxon>
        <taxon>Ephemerocybe</taxon>
    </lineage>
</organism>
<reference evidence="2 3" key="1">
    <citation type="journal article" date="2020" name="ISME J.">
        <title>Uncovering the hidden diversity of litter-decomposition mechanisms in mushroom-forming fungi.</title>
        <authorList>
            <person name="Floudas D."/>
            <person name="Bentzer J."/>
            <person name="Ahren D."/>
            <person name="Johansson T."/>
            <person name="Persson P."/>
            <person name="Tunlid A."/>
        </authorList>
    </citation>
    <scope>NUCLEOTIDE SEQUENCE [LARGE SCALE GENOMIC DNA]</scope>
    <source>
        <strain evidence="2 3">CBS 175.51</strain>
    </source>
</reference>
<feature type="region of interest" description="Disordered" evidence="1">
    <location>
        <begin position="530"/>
        <end position="569"/>
    </location>
</feature>
<feature type="compositionally biased region" description="Acidic residues" evidence="1">
    <location>
        <begin position="151"/>
        <end position="171"/>
    </location>
</feature>
<dbReference type="AlphaFoldDB" id="A0A8H5ERP9"/>
<feature type="region of interest" description="Disordered" evidence="1">
    <location>
        <begin position="21"/>
        <end position="51"/>
    </location>
</feature>
<dbReference type="InterPro" id="IPR004242">
    <property type="entry name" value="Transposase_21"/>
</dbReference>
<feature type="region of interest" description="Disordered" evidence="1">
    <location>
        <begin position="151"/>
        <end position="191"/>
    </location>
</feature>
<evidence type="ECO:0000256" key="1">
    <source>
        <dbReference type="SAM" id="MobiDB-lite"/>
    </source>
</evidence>
<protein>
    <submittedName>
        <fullName evidence="2">Uncharacterized protein</fullName>
    </submittedName>
</protein>
<evidence type="ECO:0000313" key="2">
    <source>
        <dbReference type="EMBL" id="KAF5309673.1"/>
    </source>
</evidence>
<dbReference type="OrthoDB" id="3359887at2759"/>
<comment type="caution">
    <text evidence="2">The sequence shown here is derived from an EMBL/GenBank/DDBJ whole genome shotgun (WGS) entry which is preliminary data.</text>
</comment>
<keyword evidence="3" id="KW-1185">Reference proteome</keyword>
<dbReference type="Pfam" id="PF02992">
    <property type="entry name" value="Transposase_21"/>
    <property type="match status" value="1"/>
</dbReference>
<dbReference type="Proteomes" id="UP000541558">
    <property type="component" value="Unassembled WGS sequence"/>
</dbReference>
<name>A0A8H5ERP9_9AGAR</name>
<evidence type="ECO:0000313" key="3">
    <source>
        <dbReference type="Proteomes" id="UP000541558"/>
    </source>
</evidence>
<accession>A0A8H5ERP9</accession>
<dbReference type="EMBL" id="JAACJK010000234">
    <property type="protein sequence ID" value="KAF5309673.1"/>
    <property type="molecule type" value="Genomic_DNA"/>
</dbReference>
<sequence>MGNPKPICYCSQCQPGIERSTRTARTHLEGDRQRLEKSRDAHKQHQQHGQETETLLNLITFLNSCIKKTEDAINLVRTDKDDNDLGAYETVGGAHFSGDQHDDDIPDDDLSRIEPILTWNQTGGALALNIATEEGEDGELLPDIEIVGFDTESDSDEEQEPGSPIPEEDKDADTNGQGPESPPTDLGSTFFDRPQCVLDIERDLLGDYVPPAEPPDTPFVQEPLSKPEMLSLKHYVAWRKSNGTVRAYNEHRAVLQDATGEEILSLYLVRKLARRIARLEPQVFDMCPKSCIAYTGAYSGLKRCPYVHQKSKKKCDTPRYKKTRSGKLVPRAQFKVLPVAASIQALYANKESSTLLRHRDRSLKAVMGLLEQAKEMATSLDDCKQYSDFADSSIHRLQYSEMDLFQDPRDIAFALSTDGAQLTMKKQSNTWIMILILMNLPPELRSQSRHVIVCFATPGPNSPGDIESFMRPLFEEFARLAAGVWIWDSLDAAYFFHRSYTVMVLGDMLGSAKMNGMSGHSAVRGDRFTEVEGARSSTQSGAKAQYYPSSPPSNATYNPARPPTYDLTNLPRRNQAEYWRTLTSIHNAGSKRALAVISKNTGVARIPLCVASPAFLHPSYFPLDPFHLFYENCMPFIWDTWATGSKPGERVHVPAAKISKLGELVGKAYKTLPPAFCGTIRDPALKRQSQYKAYEWMALLHWYILPIGLEVEFDFLLLDNFSYFVHAVETAMTVQSHSRETLAALQETINTFLQQYETLYVGTDPTKILRCRLCIFQLVHVPIHISWYGSIRNGSQATVEREIGHAEHQIHSKAHPFANLENILIEKETIRLLQLYIPGLSSSWGKERTFAAPLPYRDMKLIQSLRINQADIPGLETHFHAIRTLFGMQATRNLVAKHDLRRFGKLQMSKHTLRSRVSEVHAGRGLDAYNLLRDYRWFEIRTELTRNRPEIVEHQFAEAVAFYALSYLGQEKKVVVYRPLEQVHSPLRTVIRGKWPSGSEEEFFAMDVSCISNLIGIWEADKERSGNVYVLRKHPGLEMLELTQCGLPDTMEKDRDDNDE</sequence>
<proteinExistence type="predicted"/>